<evidence type="ECO:0000313" key="1">
    <source>
        <dbReference type="EMBL" id="JAD25958.1"/>
    </source>
</evidence>
<name>A0A0A8YK67_ARUDO</name>
<protein>
    <submittedName>
        <fullName evidence="1">Uncharacterized protein</fullName>
    </submittedName>
</protein>
<proteinExistence type="predicted"/>
<reference evidence="1" key="2">
    <citation type="journal article" date="2015" name="Data Brief">
        <title>Shoot transcriptome of the giant reed, Arundo donax.</title>
        <authorList>
            <person name="Barrero R.A."/>
            <person name="Guerrero F.D."/>
            <person name="Moolhuijzen P."/>
            <person name="Goolsby J.A."/>
            <person name="Tidwell J."/>
            <person name="Bellgard S.E."/>
            <person name="Bellgard M.I."/>
        </authorList>
    </citation>
    <scope>NUCLEOTIDE SEQUENCE</scope>
    <source>
        <tissue evidence="1">Shoot tissue taken approximately 20 cm above the soil surface</tissue>
    </source>
</reference>
<dbReference type="EMBL" id="GBRH01271937">
    <property type="protein sequence ID" value="JAD25958.1"/>
    <property type="molecule type" value="Transcribed_RNA"/>
</dbReference>
<sequence length="29" mass="3153">MASSLFFMGAGLVLPPLTTFHRMDQSPSI</sequence>
<accession>A0A0A8YK67</accession>
<reference evidence="1" key="1">
    <citation type="submission" date="2014-09" db="EMBL/GenBank/DDBJ databases">
        <authorList>
            <person name="Magalhaes I.L.F."/>
            <person name="Oliveira U."/>
            <person name="Santos F.R."/>
            <person name="Vidigal T.H.D.A."/>
            <person name="Brescovit A.D."/>
            <person name="Santos A.J."/>
        </authorList>
    </citation>
    <scope>NUCLEOTIDE SEQUENCE</scope>
    <source>
        <tissue evidence="1">Shoot tissue taken approximately 20 cm above the soil surface</tissue>
    </source>
</reference>
<dbReference type="AlphaFoldDB" id="A0A0A8YK67"/>
<organism evidence="1">
    <name type="scientific">Arundo donax</name>
    <name type="common">Giant reed</name>
    <name type="synonym">Donax arundinaceus</name>
    <dbReference type="NCBI Taxonomy" id="35708"/>
    <lineage>
        <taxon>Eukaryota</taxon>
        <taxon>Viridiplantae</taxon>
        <taxon>Streptophyta</taxon>
        <taxon>Embryophyta</taxon>
        <taxon>Tracheophyta</taxon>
        <taxon>Spermatophyta</taxon>
        <taxon>Magnoliopsida</taxon>
        <taxon>Liliopsida</taxon>
        <taxon>Poales</taxon>
        <taxon>Poaceae</taxon>
        <taxon>PACMAD clade</taxon>
        <taxon>Arundinoideae</taxon>
        <taxon>Arundineae</taxon>
        <taxon>Arundo</taxon>
    </lineage>
</organism>